<dbReference type="EMBL" id="MAAX01000029">
    <property type="protein sequence ID" value="OUS20115.1"/>
    <property type="molecule type" value="Genomic_DNA"/>
</dbReference>
<evidence type="ECO:0000256" key="2">
    <source>
        <dbReference type="SAM" id="SignalP"/>
    </source>
</evidence>
<dbReference type="InterPro" id="IPR004564">
    <property type="entry name" value="OM_lipoprot_carrier_LolA-like"/>
</dbReference>
<evidence type="ECO:0000256" key="1">
    <source>
        <dbReference type="ARBA" id="ARBA00022729"/>
    </source>
</evidence>
<reference evidence="3 4" key="1">
    <citation type="journal article" date="2017" name="Proc. Natl. Acad. Sci. U.S.A.">
        <title>Simulation of Deepwater Horizon oil plume reveals substrate specialization within a complex community of hydrocarbon-degraders.</title>
        <authorList>
            <person name="Hu P."/>
            <person name="Dubinsky E.A."/>
            <person name="Probst A.J."/>
            <person name="Wang J."/>
            <person name="Sieber C.M.K."/>
            <person name="Tom L.M."/>
            <person name="Gardinali P."/>
            <person name="Banfield J.F."/>
            <person name="Atlas R.M."/>
            <person name="Andersen G.L."/>
        </authorList>
    </citation>
    <scope>NUCLEOTIDE SEQUENCE [LARGE SCALE GENOMIC DNA]</scope>
    <source>
        <strain evidence="3">35_9_T64</strain>
    </source>
</reference>
<name>A0A1Z8BBZ2_9FLAO</name>
<dbReference type="RefSeq" id="WP_303685674.1">
    <property type="nucleotide sequence ID" value="NZ_CAJXYO010000024.1"/>
</dbReference>
<sequence>MKNYFLSVFMIFAFAKAVTAQDAKADKLLDEVAQKFKSYDNVSFTYKGNFKNSKTGTDMDVQGDAKMAGEKYNVNFMGTTYIFDGTKQYAINTEDQQVTISTVTNDGNQMITPSNILTFYEKGYVKKWDILQNEGGRKIQFIKLTPIKSDSEYKNVLLGIDVNTKHINKAIITENSGTVATFKLMSLKTNEPLPKNSFSYDPKQYKNWTVEEMN</sequence>
<dbReference type="CDD" id="cd16325">
    <property type="entry name" value="LolA"/>
    <property type="match status" value="1"/>
</dbReference>
<dbReference type="Gene3D" id="2.50.20.10">
    <property type="entry name" value="Lipoprotein localisation LolA/LolB/LppX"/>
    <property type="match status" value="1"/>
</dbReference>
<dbReference type="SUPFAM" id="SSF89392">
    <property type="entry name" value="Prokaryotic lipoproteins and lipoprotein localization factors"/>
    <property type="match status" value="1"/>
</dbReference>
<gene>
    <name evidence="3" type="ORF">A9Q93_01815</name>
</gene>
<evidence type="ECO:0000313" key="3">
    <source>
        <dbReference type="EMBL" id="OUS20115.1"/>
    </source>
</evidence>
<evidence type="ECO:0000313" key="4">
    <source>
        <dbReference type="Proteomes" id="UP000196102"/>
    </source>
</evidence>
<protein>
    <recommendedName>
        <fullName evidence="5">Outer membrane lipoprotein carrier protein LolA</fullName>
    </recommendedName>
</protein>
<comment type="caution">
    <text evidence="3">The sequence shown here is derived from an EMBL/GenBank/DDBJ whole genome shotgun (WGS) entry which is preliminary data.</text>
</comment>
<accession>A0A1Z8BBZ2</accession>
<proteinExistence type="predicted"/>
<dbReference type="Pfam" id="PF03548">
    <property type="entry name" value="LolA"/>
    <property type="match status" value="1"/>
</dbReference>
<feature type="chain" id="PRO_5013074640" description="Outer membrane lipoprotein carrier protein LolA" evidence="2">
    <location>
        <begin position="21"/>
        <end position="214"/>
    </location>
</feature>
<organism evidence="3 4">
    <name type="scientific">Nonlabens dokdonensis</name>
    <dbReference type="NCBI Taxonomy" id="328515"/>
    <lineage>
        <taxon>Bacteria</taxon>
        <taxon>Pseudomonadati</taxon>
        <taxon>Bacteroidota</taxon>
        <taxon>Flavobacteriia</taxon>
        <taxon>Flavobacteriales</taxon>
        <taxon>Flavobacteriaceae</taxon>
        <taxon>Nonlabens</taxon>
    </lineage>
</organism>
<dbReference type="AlphaFoldDB" id="A0A1Z8BBZ2"/>
<evidence type="ECO:0008006" key="5">
    <source>
        <dbReference type="Google" id="ProtNLM"/>
    </source>
</evidence>
<dbReference type="Proteomes" id="UP000196102">
    <property type="component" value="Unassembled WGS sequence"/>
</dbReference>
<keyword evidence="1 2" id="KW-0732">Signal</keyword>
<feature type="signal peptide" evidence="2">
    <location>
        <begin position="1"/>
        <end position="20"/>
    </location>
</feature>
<dbReference type="InterPro" id="IPR029046">
    <property type="entry name" value="LolA/LolB/LppX"/>
</dbReference>